<evidence type="ECO:0000259" key="2">
    <source>
        <dbReference type="Pfam" id="PF12973"/>
    </source>
</evidence>
<sequence>MPSLCYPFSRASYFFLLAIAMALLGCSDESASPAPGPDPVVYRSIQAESGTPCEGLPGCEGWVTRGDPKTGAAETLFRFKAGTVFAKHWHTSPEHVVGISGTMIWNVEGTGPHDVGAGDYLYYPSRAIHWGQCAPAADCVFFVYDDQAYDIHAAE</sequence>
<feature type="chain" id="PRO_5046135232" evidence="1">
    <location>
        <begin position="32"/>
        <end position="155"/>
    </location>
</feature>
<dbReference type="Proteomes" id="UP001370348">
    <property type="component" value="Chromosome"/>
</dbReference>
<protein>
    <submittedName>
        <fullName evidence="3">Cupin domain-containing protein</fullName>
    </submittedName>
</protein>
<keyword evidence="4" id="KW-1185">Reference proteome</keyword>
<dbReference type="Pfam" id="PF12973">
    <property type="entry name" value="Cupin_7"/>
    <property type="match status" value="1"/>
</dbReference>
<feature type="signal peptide" evidence="1">
    <location>
        <begin position="1"/>
        <end position="31"/>
    </location>
</feature>
<evidence type="ECO:0000256" key="1">
    <source>
        <dbReference type="SAM" id="SignalP"/>
    </source>
</evidence>
<dbReference type="Gene3D" id="2.60.120.10">
    <property type="entry name" value="Jelly Rolls"/>
    <property type="match status" value="1"/>
</dbReference>
<feature type="domain" description="ChrR-like cupin" evidence="2">
    <location>
        <begin position="63"/>
        <end position="145"/>
    </location>
</feature>
<accession>A0ABZ2M9H4</accession>
<dbReference type="RefSeq" id="WP_394828756.1">
    <property type="nucleotide sequence ID" value="NZ_CP089984.1"/>
</dbReference>
<evidence type="ECO:0000313" key="4">
    <source>
        <dbReference type="Proteomes" id="UP001370348"/>
    </source>
</evidence>
<reference evidence="3 4" key="1">
    <citation type="submission" date="2021-12" db="EMBL/GenBank/DDBJ databases">
        <title>Discovery of the Pendulisporaceae a myxobacterial family with distinct sporulation behavior and unique specialized metabolism.</title>
        <authorList>
            <person name="Garcia R."/>
            <person name="Popoff A."/>
            <person name="Bader C.D."/>
            <person name="Loehr J."/>
            <person name="Walesch S."/>
            <person name="Walt C."/>
            <person name="Boldt J."/>
            <person name="Bunk B."/>
            <person name="Haeckl F.J.F.P.J."/>
            <person name="Gunesch A.P."/>
            <person name="Birkelbach J."/>
            <person name="Nuebel U."/>
            <person name="Pietschmann T."/>
            <person name="Bach T."/>
            <person name="Mueller R."/>
        </authorList>
    </citation>
    <scope>NUCLEOTIDE SEQUENCE [LARGE SCALE GENOMIC DNA]</scope>
    <source>
        <strain evidence="3 4">MSr11954</strain>
    </source>
</reference>
<dbReference type="EMBL" id="CP089984">
    <property type="protein sequence ID" value="WXB19132.1"/>
    <property type="molecule type" value="Genomic_DNA"/>
</dbReference>
<dbReference type="InterPro" id="IPR014710">
    <property type="entry name" value="RmlC-like_jellyroll"/>
</dbReference>
<dbReference type="InterPro" id="IPR025979">
    <property type="entry name" value="ChrR-like_cupin_dom"/>
</dbReference>
<organism evidence="3 4">
    <name type="scientific">Pendulispora albinea</name>
    <dbReference type="NCBI Taxonomy" id="2741071"/>
    <lineage>
        <taxon>Bacteria</taxon>
        <taxon>Pseudomonadati</taxon>
        <taxon>Myxococcota</taxon>
        <taxon>Myxococcia</taxon>
        <taxon>Myxococcales</taxon>
        <taxon>Sorangiineae</taxon>
        <taxon>Pendulisporaceae</taxon>
        <taxon>Pendulispora</taxon>
    </lineage>
</organism>
<gene>
    <name evidence="3" type="ORF">LZC94_18070</name>
</gene>
<dbReference type="SUPFAM" id="SSF51182">
    <property type="entry name" value="RmlC-like cupins"/>
    <property type="match status" value="1"/>
</dbReference>
<evidence type="ECO:0000313" key="3">
    <source>
        <dbReference type="EMBL" id="WXB19132.1"/>
    </source>
</evidence>
<proteinExistence type="predicted"/>
<keyword evidence="1" id="KW-0732">Signal</keyword>
<dbReference type="InterPro" id="IPR011051">
    <property type="entry name" value="RmlC_Cupin_sf"/>
</dbReference>
<name>A0ABZ2M9H4_9BACT</name>